<dbReference type="InterPro" id="IPR000424">
    <property type="entry name" value="Primosome_PriB/ssb"/>
</dbReference>
<protein>
    <submittedName>
        <fullName evidence="3">Single-stranded DNA-binding protein</fullName>
    </submittedName>
</protein>
<gene>
    <name evidence="3" type="ORF">SDC9_108940</name>
</gene>
<dbReference type="InterPro" id="IPR012340">
    <property type="entry name" value="NA-bd_OB-fold"/>
</dbReference>
<feature type="compositionally biased region" description="Basic and acidic residues" evidence="2">
    <location>
        <begin position="128"/>
        <end position="140"/>
    </location>
</feature>
<dbReference type="PROSITE" id="PS50935">
    <property type="entry name" value="SSB"/>
    <property type="match status" value="1"/>
</dbReference>
<name>A0A645BJX4_9ZZZZ</name>
<comment type="caution">
    <text evidence="3">The sequence shown here is derived from an EMBL/GenBank/DDBJ whole genome shotgun (WGS) entry which is preliminary data.</text>
</comment>
<feature type="compositionally biased region" description="Polar residues" evidence="2">
    <location>
        <begin position="142"/>
        <end position="152"/>
    </location>
</feature>
<dbReference type="AlphaFoldDB" id="A0A645BJX4"/>
<accession>A0A645BJX4</accession>
<dbReference type="GO" id="GO:0003697">
    <property type="term" value="F:single-stranded DNA binding"/>
    <property type="evidence" value="ECO:0007669"/>
    <property type="project" value="InterPro"/>
</dbReference>
<keyword evidence="1 3" id="KW-0238">DNA-binding</keyword>
<dbReference type="CDD" id="cd04496">
    <property type="entry name" value="SSB_OBF"/>
    <property type="match status" value="1"/>
</dbReference>
<sequence>MAIRTQQSISGFIATDPQLTVTDRGEARFYARFGQENFHREDDGSFTKLEPSFHNLVMYRATAERAFERFAKGDSFVAEGYAHEYSYERDGQSLSGEEFVAKKIGHDTARTRYEVDRSPRKGAAQETVQREQERAFDPPSRRPTTSISVLGR</sequence>
<dbReference type="Gene3D" id="2.40.50.140">
    <property type="entry name" value="Nucleic acid-binding proteins"/>
    <property type="match status" value="1"/>
</dbReference>
<dbReference type="EMBL" id="VSSQ01018674">
    <property type="protein sequence ID" value="MPM62074.1"/>
    <property type="molecule type" value="Genomic_DNA"/>
</dbReference>
<evidence type="ECO:0000313" key="3">
    <source>
        <dbReference type="EMBL" id="MPM62074.1"/>
    </source>
</evidence>
<feature type="compositionally biased region" description="Basic and acidic residues" evidence="2">
    <location>
        <begin position="110"/>
        <end position="119"/>
    </location>
</feature>
<reference evidence="3" key="1">
    <citation type="submission" date="2019-08" db="EMBL/GenBank/DDBJ databases">
        <authorList>
            <person name="Kucharzyk K."/>
            <person name="Murdoch R.W."/>
            <person name="Higgins S."/>
            <person name="Loffler F."/>
        </authorList>
    </citation>
    <scope>NUCLEOTIDE SEQUENCE</scope>
</reference>
<organism evidence="3">
    <name type="scientific">bioreactor metagenome</name>
    <dbReference type="NCBI Taxonomy" id="1076179"/>
    <lineage>
        <taxon>unclassified sequences</taxon>
        <taxon>metagenomes</taxon>
        <taxon>ecological metagenomes</taxon>
    </lineage>
</organism>
<dbReference type="SUPFAM" id="SSF50249">
    <property type="entry name" value="Nucleic acid-binding proteins"/>
    <property type="match status" value="1"/>
</dbReference>
<dbReference type="Pfam" id="PF00436">
    <property type="entry name" value="SSB"/>
    <property type="match status" value="1"/>
</dbReference>
<proteinExistence type="predicted"/>
<evidence type="ECO:0000256" key="2">
    <source>
        <dbReference type="SAM" id="MobiDB-lite"/>
    </source>
</evidence>
<evidence type="ECO:0000256" key="1">
    <source>
        <dbReference type="ARBA" id="ARBA00023125"/>
    </source>
</evidence>
<feature type="region of interest" description="Disordered" evidence="2">
    <location>
        <begin position="110"/>
        <end position="152"/>
    </location>
</feature>